<evidence type="ECO:0000313" key="3">
    <source>
        <dbReference type="EMBL" id="TVY73561.1"/>
    </source>
</evidence>
<dbReference type="AlphaFoldDB" id="A0A8T9C0B0"/>
<dbReference type="SUPFAM" id="SSF53474">
    <property type="entry name" value="alpha/beta-Hydrolases"/>
    <property type="match status" value="1"/>
</dbReference>
<organism evidence="3 4">
    <name type="scientific">Lachnellula suecica</name>
    <dbReference type="NCBI Taxonomy" id="602035"/>
    <lineage>
        <taxon>Eukaryota</taxon>
        <taxon>Fungi</taxon>
        <taxon>Dikarya</taxon>
        <taxon>Ascomycota</taxon>
        <taxon>Pezizomycotina</taxon>
        <taxon>Leotiomycetes</taxon>
        <taxon>Helotiales</taxon>
        <taxon>Lachnaceae</taxon>
        <taxon>Lachnellula</taxon>
    </lineage>
</organism>
<name>A0A8T9C0B0_9HELO</name>
<evidence type="ECO:0000313" key="4">
    <source>
        <dbReference type="Proteomes" id="UP000469558"/>
    </source>
</evidence>
<gene>
    <name evidence="3" type="primary">FUS2_1</name>
    <name evidence="3" type="ORF">LSUE1_G008423</name>
</gene>
<comment type="caution">
    <text evidence="3">The sequence shown here is derived from an EMBL/GenBank/DDBJ whole genome shotgun (WGS) entry which is preliminary data.</text>
</comment>
<sequence>MRLSTLLSFTTLGSLAAAQGFGNSTIFPLSTDSQFSFSLQVVLAQSDGYGSNPSEVLTAAANITASDFESYYEAFNYLGTRIYNISQQINSTKFAVSAREALFRSASYFRASVTYLYGNVTDPRLYSLWDQQATAFDAAIALLPVPGYRVNITGPGFSVPIIFYPASNDGVERPTALAGTGYDGSQEDLLHTLGFEILSRGYNFVTYEGPGQPTPRRDQQLGFIPQWENVVTPVVDYLVSHPKVDADAMALVGVSFGGQLAPIVAAHEHRFAAVLLYDGLWSIFEQLEVEWPSQLIELYNNSQVQEFDEAVLAVAANASYPTDFRWFIQQGLWSFKTSSPYNLLQQLSQYTLTTELLQNITCPVFVGMGLDDASSVSAPQVAEAIGDKATLFRFVSDIGAGEHCQVGAESYLASVTMDWFQGVLDDRNAARFAGNFTSVPSIKGRARGL</sequence>
<evidence type="ECO:0000256" key="1">
    <source>
        <dbReference type="SAM" id="SignalP"/>
    </source>
</evidence>
<protein>
    <submittedName>
        <fullName evidence="3">20-hydroxy-prefusarin hydrolase FUS2</fullName>
    </submittedName>
</protein>
<dbReference type="InterPro" id="IPR029058">
    <property type="entry name" value="AB_hydrolase_fold"/>
</dbReference>
<dbReference type="InterPro" id="IPR050261">
    <property type="entry name" value="FrsA_esterase"/>
</dbReference>
<dbReference type="GO" id="GO:0016787">
    <property type="term" value="F:hydrolase activity"/>
    <property type="evidence" value="ECO:0007669"/>
    <property type="project" value="UniProtKB-KW"/>
</dbReference>
<dbReference type="Gene3D" id="1.20.1440.110">
    <property type="entry name" value="acylaminoacyl peptidase"/>
    <property type="match status" value="1"/>
</dbReference>
<dbReference type="EMBL" id="QGMK01001045">
    <property type="protein sequence ID" value="TVY73561.1"/>
    <property type="molecule type" value="Genomic_DNA"/>
</dbReference>
<reference evidence="3 4" key="1">
    <citation type="submission" date="2018-05" db="EMBL/GenBank/DDBJ databases">
        <title>Genome sequencing and assembly of the regulated plant pathogen Lachnellula willkommii and related sister species for the development of diagnostic species identification markers.</title>
        <authorList>
            <person name="Giroux E."/>
            <person name="Bilodeau G."/>
        </authorList>
    </citation>
    <scope>NUCLEOTIDE SEQUENCE [LARGE SCALE GENOMIC DNA]</scope>
    <source>
        <strain evidence="3 4">CBS 268.59</strain>
    </source>
</reference>
<keyword evidence="3" id="KW-0378">Hydrolase</keyword>
<evidence type="ECO:0000259" key="2">
    <source>
        <dbReference type="Pfam" id="PF08840"/>
    </source>
</evidence>
<feature type="domain" description="BAAT/Acyl-CoA thioester hydrolase C-terminal" evidence="2">
    <location>
        <begin position="235"/>
        <end position="285"/>
    </location>
</feature>
<keyword evidence="4" id="KW-1185">Reference proteome</keyword>
<dbReference type="Gene3D" id="3.40.50.1820">
    <property type="entry name" value="alpha/beta hydrolase"/>
    <property type="match status" value="1"/>
</dbReference>
<proteinExistence type="predicted"/>
<accession>A0A8T9C0B0</accession>
<dbReference type="InterPro" id="IPR014940">
    <property type="entry name" value="BAAT_C"/>
</dbReference>
<dbReference type="Pfam" id="PF08840">
    <property type="entry name" value="BAAT_C"/>
    <property type="match status" value="1"/>
</dbReference>
<keyword evidence="1" id="KW-0732">Signal</keyword>
<feature type="signal peptide" evidence="1">
    <location>
        <begin position="1"/>
        <end position="18"/>
    </location>
</feature>
<feature type="chain" id="PRO_5035908013" evidence="1">
    <location>
        <begin position="19"/>
        <end position="449"/>
    </location>
</feature>
<dbReference type="PANTHER" id="PTHR22946">
    <property type="entry name" value="DIENELACTONE HYDROLASE DOMAIN-CONTAINING PROTEIN-RELATED"/>
    <property type="match status" value="1"/>
</dbReference>
<dbReference type="OrthoDB" id="249703at2759"/>
<dbReference type="Proteomes" id="UP000469558">
    <property type="component" value="Unassembled WGS sequence"/>
</dbReference>
<dbReference type="PANTHER" id="PTHR22946:SF12">
    <property type="entry name" value="CONIDIAL PIGMENT BIOSYNTHESIS PROTEIN AYG1 (AFU_ORTHOLOGUE AFUA_2G17550)"/>
    <property type="match status" value="1"/>
</dbReference>